<proteinExistence type="predicted"/>
<reference evidence="1" key="1">
    <citation type="submission" date="2020-11" db="EMBL/GenBank/DDBJ databases">
        <authorList>
            <consortium name="DOE Joint Genome Institute"/>
            <person name="Ahrendt S."/>
            <person name="Riley R."/>
            <person name="Andreopoulos W."/>
            <person name="Labutti K."/>
            <person name="Pangilinan J."/>
            <person name="Ruiz-Duenas F.J."/>
            <person name="Barrasa J.M."/>
            <person name="Sanchez-Garcia M."/>
            <person name="Camarero S."/>
            <person name="Miyauchi S."/>
            <person name="Serrano A."/>
            <person name="Linde D."/>
            <person name="Babiker R."/>
            <person name="Drula E."/>
            <person name="Ayuso-Fernandez I."/>
            <person name="Pacheco R."/>
            <person name="Padilla G."/>
            <person name="Ferreira P."/>
            <person name="Barriuso J."/>
            <person name="Kellner H."/>
            <person name="Castanera R."/>
            <person name="Alfaro M."/>
            <person name="Ramirez L."/>
            <person name="Pisabarro A.G."/>
            <person name="Kuo A."/>
            <person name="Tritt A."/>
            <person name="Lipzen A."/>
            <person name="He G."/>
            <person name="Yan M."/>
            <person name="Ng V."/>
            <person name="Cullen D."/>
            <person name="Martin F."/>
            <person name="Rosso M.-N."/>
            <person name="Henrissat B."/>
            <person name="Hibbett D."/>
            <person name="Martinez A.T."/>
            <person name="Grigoriev I.V."/>
        </authorList>
    </citation>
    <scope>NUCLEOTIDE SEQUENCE</scope>
    <source>
        <strain evidence="1">MF-IS2</strain>
    </source>
</reference>
<sequence length="170" mass="18834">MLGFTLPPRLQPFSERSQSTVLGFTSLRSVKVYLPACHLDCHQRIVFNVGLDILMSLLIISSFGRVGIFDVEVEAVNVTYGYASFEVCVGASGVDSDRRISGGSVCRSSWRLIPSTWRVQNSWGGFGLTPTAPLLRFYRVSRLAGQWWDFDSGGHGSKFRFSLGGFVRAE</sequence>
<evidence type="ECO:0000313" key="2">
    <source>
        <dbReference type="Proteomes" id="UP000807342"/>
    </source>
</evidence>
<comment type="caution">
    <text evidence="1">The sequence shown here is derived from an EMBL/GenBank/DDBJ whole genome shotgun (WGS) entry which is preliminary data.</text>
</comment>
<protein>
    <submittedName>
        <fullName evidence="1">Uncharacterized protein</fullName>
    </submittedName>
</protein>
<dbReference type="Proteomes" id="UP000807342">
    <property type="component" value="Unassembled WGS sequence"/>
</dbReference>
<keyword evidence="2" id="KW-1185">Reference proteome</keyword>
<dbReference type="AlphaFoldDB" id="A0A9P5X966"/>
<name>A0A9P5X966_9AGAR</name>
<evidence type="ECO:0000313" key="1">
    <source>
        <dbReference type="EMBL" id="KAF9446987.1"/>
    </source>
</evidence>
<accession>A0A9P5X966</accession>
<gene>
    <name evidence="1" type="ORF">P691DRAFT_151209</name>
</gene>
<organism evidence="1 2">
    <name type="scientific">Macrolepiota fuliginosa MF-IS2</name>
    <dbReference type="NCBI Taxonomy" id="1400762"/>
    <lineage>
        <taxon>Eukaryota</taxon>
        <taxon>Fungi</taxon>
        <taxon>Dikarya</taxon>
        <taxon>Basidiomycota</taxon>
        <taxon>Agaricomycotina</taxon>
        <taxon>Agaricomycetes</taxon>
        <taxon>Agaricomycetidae</taxon>
        <taxon>Agaricales</taxon>
        <taxon>Agaricineae</taxon>
        <taxon>Agaricaceae</taxon>
        <taxon>Macrolepiota</taxon>
    </lineage>
</organism>
<dbReference type="EMBL" id="MU151220">
    <property type="protein sequence ID" value="KAF9446987.1"/>
    <property type="molecule type" value="Genomic_DNA"/>
</dbReference>